<accession>A0A8R1U4X5</accession>
<evidence type="ECO:0000313" key="1">
    <source>
        <dbReference type="EnsemblMetazoa" id="PPA05580.1"/>
    </source>
</evidence>
<keyword evidence="2" id="KW-1185">Reference proteome</keyword>
<dbReference type="Proteomes" id="UP000005239">
    <property type="component" value="Unassembled WGS sequence"/>
</dbReference>
<sequence>MAHLLILLALPYLASAAPSIKLEPGIGGGIGFGDTDKDNSPDLSGGVGVSLKPNWGLGSSLGGGIASALNGTVQSLADGHRAVDAAVIGSVANAVQSALDIISNSGGALGSAAAGVIGALGNATTALGNGIGPLNFGAGADAEVALKNAFGKYVGAVIAAGQNPAQIPNAVAALRDLIAVLVENGISGNGTVEAGPLGSVAAGGHLKEAINLLFGGILGGTL</sequence>
<accession>A0A2A6CQ59</accession>
<dbReference type="AlphaFoldDB" id="A0A2A6CQ59"/>
<dbReference type="EnsemblMetazoa" id="PPA05580.1">
    <property type="protein sequence ID" value="PPA05580.1"/>
    <property type="gene ID" value="WBGene00095134"/>
</dbReference>
<evidence type="ECO:0000313" key="2">
    <source>
        <dbReference type="Proteomes" id="UP000005239"/>
    </source>
</evidence>
<organism evidence="1 2">
    <name type="scientific">Pristionchus pacificus</name>
    <name type="common">Parasitic nematode worm</name>
    <dbReference type="NCBI Taxonomy" id="54126"/>
    <lineage>
        <taxon>Eukaryota</taxon>
        <taxon>Metazoa</taxon>
        <taxon>Ecdysozoa</taxon>
        <taxon>Nematoda</taxon>
        <taxon>Chromadorea</taxon>
        <taxon>Rhabditida</taxon>
        <taxon>Rhabditina</taxon>
        <taxon>Diplogasteromorpha</taxon>
        <taxon>Diplogasteroidea</taxon>
        <taxon>Neodiplogasteridae</taxon>
        <taxon>Pristionchus</taxon>
    </lineage>
</organism>
<protein>
    <submittedName>
        <fullName evidence="1">Uncharacterized protein</fullName>
    </submittedName>
</protein>
<reference evidence="1" key="2">
    <citation type="submission" date="2022-06" db="UniProtKB">
        <authorList>
            <consortium name="EnsemblMetazoa"/>
        </authorList>
    </citation>
    <scope>IDENTIFICATION</scope>
    <source>
        <strain evidence="1">PS312</strain>
    </source>
</reference>
<name>A0A2A6CQ59_PRIPA</name>
<reference evidence="2" key="1">
    <citation type="journal article" date="2008" name="Nat. Genet.">
        <title>The Pristionchus pacificus genome provides a unique perspective on nematode lifestyle and parasitism.</title>
        <authorList>
            <person name="Dieterich C."/>
            <person name="Clifton S.W."/>
            <person name="Schuster L.N."/>
            <person name="Chinwalla A."/>
            <person name="Delehaunty K."/>
            <person name="Dinkelacker I."/>
            <person name="Fulton L."/>
            <person name="Fulton R."/>
            <person name="Godfrey J."/>
            <person name="Minx P."/>
            <person name="Mitreva M."/>
            <person name="Roeseler W."/>
            <person name="Tian H."/>
            <person name="Witte H."/>
            <person name="Yang S.P."/>
            <person name="Wilson R.K."/>
            <person name="Sommer R.J."/>
        </authorList>
    </citation>
    <scope>NUCLEOTIDE SEQUENCE [LARGE SCALE GENOMIC DNA]</scope>
    <source>
        <strain evidence="2">PS312</strain>
    </source>
</reference>
<gene>
    <name evidence="1" type="primary">WBGene00095134</name>
</gene>
<proteinExistence type="predicted"/>